<evidence type="ECO:0008006" key="4">
    <source>
        <dbReference type="Google" id="ProtNLM"/>
    </source>
</evidence>
<evidence type="ECO:0000313" key="2">
    <source>
        <dbReference type="EMBL" id="CEN33256.1"/>
    </source>
</evidence>
<dbReference type="RefSeq" id="WP_041990734.1">
    <property type="nucleotide sequence ID" value="NZ_CDOD01000007.1"/>
</dbReference>
<keyword evidence="3" id="KW-1185">Reference proteome</keyword>
<dbReference type="Proteomes" id="UP000038055">
    <property type="component" value="Unassembled WGS sequence"/>
</dbReference>
<evidence type="ECO:0000256" key="1">
    <source>
        <dbReference type="SAM" id="SignalP"/>
    </source>
</evidence>
<sequence length="143" mass="16772">MKTKVYKFVLASLFLMIAILLTSCEKELNVQQNFPFEVKVMPVPKSVSQGQIVEIRCQITTPENYVENQYFIRYFQFDGSGNLHIGNAEPLLPNDTYELPNKIFRLYYQSLSQETTMFSIWISDSFGNEQKVDFEFTNIRKEE</sequence>
<gene>
    <name evidence="2" type="ORF">CCYN2B_150017</name>
</gene>
<dbReference type="Gene3D" id="2.60.40.2410">
    <property type="entry name" value="Uncharacterised protein PF12988, DUF3872"/>
    <property type="match status" value="1"/>
</dbReference>
<organism evidence="2 3">
    <name type="scientific">Capnocytophaga cynodegmi</name>
    <dbReference type="NCBI Taxonomy" id="28189"/>
    <lineage>
        <taxon>Bacteria</taxon>
        <taxon>Pseudomonadati</taxon>
        <taxon>Bacteroidota</taxon>
        <taxon>Flavobacteriia</taxon>
        <taxon>Flavobacteriales</taxon>
        <taxon>Flavobacteriaceae</taxon>
        <taxon>Capnocytophaga</taxon>
    </lineage>
</organism>
<proteinExistence type="predicted"/>
<keyword evidence="1" id="KW-0732">Signal</keyword>
<dbReference type="PROSITE" id="PS51257">
    <property type="entry name" value="PROKAR_LIPOPROTEIN"/>
    <property type="match status" value="1"/>
</dbReference>
<name>A0A0B7H136_9FLAO</name>
<dbReference type="InterPro" id="IPR038707">
    <property type="entry name" value="TraQ_sf"/>
</dbReference>
<dbReference type="Pfam" id="PF12988">
    <property type="entry name" value="TraQ_transposon"/>
    <property type="match status" value="1"/>
</dbReference>
<dbReference type="AlphaFoldDB" id="A0A0B7H136"/>
<feature type="chain" id="PRO_5002115582" description="Conjugal transfer protein TraQ" evidence="1">
    <location>
        <begin position="24"/>
        <end position="143"/>
    </location>
</feature>
<reference evidence="3" key="1">
    <citation type="submission" date="2015-01" db="EMBL/GenBank/DDBJ databases">
        <authorList>
            <person name="MANFREDI Pablo"/>
        </authorList>
    </citation>
    <scope>NUCLEOTIDE SEQUENCE [LARGE SCALE GENOMIC DNA]</scope>
    <source>
        <strain evidence="3">Ccyn2B</strain>
    </source>
</reference>
<evidence type="ECO:0000313" key="3">
    <source>
        <dbReference type="Proteomes" id="UP000038055"/>
    </source>
</evidence>
<protein>
    <recommendedName>
        <fullName evidence="4">Conjugal transfer protein TraQ</fullName>
    </recommendedName>
</protein>
<feature type="signal peptide" evidence="1">
    <location>
        <begin position="1"/>
        <end position="23"/>
    </location>
</feature>
<accession>A0A0B7H136</accession>
<dbReference type="EMBL" id="CDOD01000007">
    <property type="protein sequence ID" value="CEN33256.1"/>
    <property type="molecule type" value="Genomic_DNA"/>
</dbReference>
<dbReference type="InterPro" id="IPR024355">
    <property type="entry name" value="TraQ_bacteroidetes"/>
</dbReference>